<evidence type="ECO:0000256" key="1">
    <source>
        <dbReference type="SAM" id="MobiDB-lite"/>
    </source>
</evidence>
<dbReference type="Proteomes" id="UP001214441">
    <property type="component" value="Unassembled WGS sequence"/>
</dbReference>
<sequence>MSASTTTSTSPTAHQLWHRARGLLLAAAILAVAGVTIAALRSGGEHGLLDPRSADPYGSKAVSRLLSDRGIHTKVLTSSTEILAQTDPATTLLVPAPDSLNERQRDEIRRAALRSGRTVLVAPGADTASALAPGVRTASPTPVQPVLPGCDFPAARRAGNVDLGGFRYSAKTEQADSCYLRQGKGTLLRLPTASSHGSSSAPTRDTVLLGAPDLLYNDHLANRGNASLAVQLLGSRSQLLWYLPNTSDTAAPEGEERSFFDLLPSGWTWAAVQLAVAVALAALWRARRLGPLVQEQLPVAVPAAEATEGRARLYRKANARAHAATSLRSASRTRLARLVGVSHSQAHTPDILVSALAERTRGGSPPTEPERDSSSIHSLLFGPPPQNDAALVQLADALDQFEKHVTSDASAPPPRDKDRPT</sequence>
<proteinExistence type="predicted"/>
<accession>A0ABT7ACU5</accession>
<comment type="caution">
    <text evidence="3">The sequence shown here is derived from an EMBL/GenBank/DDBJ whole genome shotgun (WGS) entry which is preliminary data.</text>
</comment>
<gene>
    <name evidence="3" type="ORF">NMN56_042040</name>
</gene>
<dbReference type="RefSeq" id="WP_274047571.1">
    <property type="nucleotide sequence ID" value="NZ_JANCPR020000088.1"/>
</dbReference>
<evidence type="ECO:0000313" key="4">
    <source>
        <dbReference type="Proteomes" id="UP001214441"/>
    </source>
</evidence>
<name>A0ABT7ACU5_9ACTN</name>
<reference evidence="3 4" key="1">
    <citation type="submission" date="2023-05" db="EMBL/GenBank/DDBJ databases">
        <title>Streptantibioticus silvisoli sp. nov., acidotolerant actinomycetes 1 from pine litter.</title>
        <authorList>
            <person name="Swiecimska M."/>
            <person name="Golinska P."/>
            <person name="Sangal V."/>
            <person name="Wachnowicz B."/>
            <person name="Goodfellow M."/>
        </authorList>
    </citation>
    <scope>NUCLEOTIDE SEQUENCE [LARGE SCALE GENOMIC DNA]</scope>
    <source>
        <strain evidence="3 4">DSM 42109</strain>
    </source>
</reference>
<feature type="domain" description="DUF4350" evidence="2">
    <location>
        <begin position="51"/>
        <end position="233"/>
    </location>
</feature>
<dbReference type="EMBL" id="JANCPR020000088">
    <property type="protein sequence ID" value="MDJ1138433.1"/>
    <property type="molecule type" value="Genomic_DNA"/>
</dbReference>
<dbReference type="InterPro" id="IPR025646">
    <property type="entry name" value="DUF4350"/>
</dbReference>
<organism evidence="3 4">
    <name type="scientific">Streptomyces iconiensis</name>
    <dbReference type="NCBI Taxonomy" id="1384038"/>
    <lineage>
        <taxon>Bacteria</taxon>
        <taxon>Bacillati</taxon>
        <taxon>Actinomycetota</taxon>
        <taxon>Actinomycetes</taxon>
        <taxon>Kitasatosporales</taxon>
        <taxon>Streptomycetaceae</taxon>
        <taxon>Streptomyces</taxon>
    </lineage>
</organism>
<keyword evidence="4" id="KW-1185">Reference proteome</keyword>
<evidence type="ECO:0000313" key="3">
    <source>
        <dbReference type="EMBL" id="MDJ1138433.1"/>
    </source>
</evidence>
<dbReference type="Pfam" id="PF14258">
    <property type="entry name" value="DUF4350"/>
    <property type="match status" value="1"/>
</dbReference>
<feature type="region of interest" description="Disordered" evidence="1">
    <location>
        <begin position="358"/>
        <end position="389"/>
    </location>
</feature>
<feature type="region of interest" description="Disordered" evidence="1">
    <location>
        <begin position="402"/>
        <end position="421"/>
    </location>
</feature>
<evidence type="ECO:0000259" key="2">
    <source>
        <dbReference type="Pfam" id="PF14258"/>
    </source>
</evidence>
<protein>
    <submittedName>
        <fullName evidence="3">DUF4350 domain-containing protein</fullName>
    </submittedName>
</protein>